<reference evidence="1" key="1">
    <citation type="submission" date="2019-08" db="EMBL/GenBank/DDBJ databases">
        <title>Genome sequence of Clostridiales bacterium MT110.</title>
        <authorList>
            <person name="Cao J."/>
        </authorList>
    </citation>
    <scope>NUCLEOTIDE SEQUENCE</scope>
    <source>
        <strain evidence="1">MT110</strain>
    </source>
</reference>
<evidence type="ECO:0000313" key="1">
    <source>
        <dbReference type="EMBL" id="QOX64672.1"/>
    </source>
</evidence>
<evidence type="ECO:0000313" key="2">
    <source>
        <dbReference type="Proteomes" id="UP000594014"/>
    </source>
</evidence>
<sequence>MRYNGKKQKGDAYGFAAFLSIVILFHSDLASCRNHLRLLFHDQVFRKETTGGRRSQASMTSASLIGYGILFGFGILFIAIAHTANQRYSHHTLEGFVLAGRALPFGYLSAALFVSWTWTTSIIGSAEAAMQYGISGGINYTLWANLPFLLFIPFVVRLRRLMPEAMTVTEFIGERYNPLLKDIYFVFASVVAMFVLIEQAVGVGMVFEGVFQIPFKVTVFLTIMIVTVYISMAGIRGAVYNSILQFVLINILFLLIIWVVLDKLDLNQIYEVLKQKAYAPDRADPGEMLRVNSIQGFKYGIIALVVATGQIFLDQGWYSMSLSGSSTKNMVWGLIFGIFILWMPIPLISAVIFGHGSLSLSMGVEVASSTSDWPLYFMSHFSNAKYEMVFAMLIFIIGTGASAKCLVGLQALFTVDYYKSKIKRDANTREKIRFGRIIIVCLGFLCAAIAIALEGIPLLQIDTFCGIFFAAPCGALIGGMYYDKMNGRVALVSIVLGLVAGFGTWLFRENGWFVGSILSLIVPVIVILAGALFEKDRYNFYRLRQYRG</sequence>
<gene>
    <name evidence="1" type="ORF">FRZ06_15645</name>
</gene>
<dbReference type="EMBL" id="CP042469">
    <property type="protein sequence ID" value="QOX64672.1"/>
    <property type="molecule type" value="Genomic_DNA"/>
</dbReference>
<organism evidence="1 2">
    <name type="scientific">Anoxybacterium hadale</name>
    <dbReference type="NCBI Taxonomy" id="3408580"/>
    <lineage>
        <taxon>Bacteria</taxon>
        <taxon>Bacillati</taxon>
        <taxon>Bacillota</taxon>
        <taxon>Clostridia</taxon>
        <taxon>Peptostreptococcales</taxon>
        <taxon>Anaerovoracaceae</taxon>
        <taxon>Anoxybacterium</taxon>
    </lineage>
</organism>
<proteinExistence type="predicted"/>
<dbReference type="Proteomes" id="UP000594014">
    <property type="component" value="Chromosome"/>
</dbReference>
<name>A0ACD1ADQ2_9FIRM</name>
<keyword evidence="2" id="KW-1185">Reference proteome</keyword>
<accession>A0ACD1ADQ2</accession>
<protein>
    <submittedName>
        <fullName evidence="1">Uncharacterized protein</fullName>
    </submittedName>
</protein>